<name>A0A2A6FQE4_9MICO</name>
<dbReference type="Gene3D" id="1.10.10.10">
    <property type="entry name" value="Winged helix-like DNA-binding domain superfamily/Winged helix DNA-binding domain"/>
    <property type="match status" value="1"/>
</dbReference>
<dbReference type="PANTHER" id="PTHR34294">
    <property type="entry name" value="TRANSCRIPTIONAL REGULATOR-RELATED"/>
    <property type="match status" value="1"/>
</dbReference>
<dbReference type="PANTHER" id="PTHR34294:SF1">
    <property type="entry name" value="TRANSCRIPTIONAL REGULATOR LSRR"/>
    <property type="match status" value="1"/>
</dbReference>
<dbReference type="EMBL" id="NAEP01000045">
    <property type="protein sequence ID" value="PDQ34816.1"/>
    <property type="molecule type" value="Genomic_DNA"/>
</dbReference>
<reference evidence="7" key="1">
    <citation type="submission" date="2017-03" db="EMBL/GenBank/DDBJ databases">
        <authorList>
            <person name="Lund M.B."/>
        </authorList>
    </citation>
    <scope>NUCLEOTIDE SEQUENCE [LARGE SCALE GENOMIC DNA]</scope>
</reference>
<organism evidence="6 7">
    <name type="scientific">Candidatus Lumbricidiphila eiseniae</name>
    <dbReference type="NCBI Taxonomy" id="1969409"/>
    <lineage>
        <taxon>Bacteria</taxon>
        <taxon>Bacillati</taxon>
        <taxon>Actinomycetota</taxon>
        <taxon>Actinomycetes</taxon>
        <taxon>Micrococcales</taxon>
        <taxon>Microbacteriaceae</taxon>
        <taxon>Candidatus Lumbricidiphila</taxon>
    </lineage>
</organism>
<evidence type="ECO:0000313" key="6">
    <source>
        <dbReference type="EMBL" id="PDQ34816.1"/>
    </source>
</evidence>
<dbReference type="InterPro" id="IPR037171">
    <property type="entry name" value="NagB/RpiA_transferase-like"/>
</dbReference>
<comment type="caution">
    <text evidence="6">The sequence shown here is derived from an EMBL/GenBank/DDBJ whole genome shotgun (WGS) entry which is preliminary data.</text>
</comment>
<dbReference type="Proteomes" id="UP000219994">
    <property type="component" value="Unassembled WGS sequence"/>
</dbReference>
<keyword evidence="4" id="KW-0804">Transcription</keyword>
<dbReference type="Gene3D" id="3.40.50.1360">
    <property type="match status" value="1"/>
</dbReference>
<proteinExistence type="inferred from homology"/>
<dbReference type="InterPro" id="IPR051054">
    <property type="entry name" value="SorC_transcr_regulators"/>
</dbReference>
<dbReference type="SUPFAM" id="SSF100950">
    <property type="entry name" value="NagB/RpiA/CoA transferase-like"/>
    <property type="match status" value="1"/>
</dbReference>
<evidence type="ECO:0000313" key="7">
    <source>
        <dbReference type="Proteomes" id="UP000219994"/>
    </source>
</evidence>
<keyword evidence="3" id="KW-0238">DNA-binding</keyword>
<dbReference type="Pfam" id="PF04198">
    <property type="entry name" value="Sugar-bind"/>
    <property type="match status" value="1"/>
</dbReference>
<dbReference type="GO" id="GO:0030246">
    <property type="term" value="F:carbohydrate binding"/>
    <property type="evidence" value="ECO:0007669"/>
    <property type="project" value="InterPro"/>
</dbReference>
<dbReference type="InterPro" id="IPR007324">
    <property type="entry name" value="Sugar-bd_dom_put"/>
</dbReference>
<evidence type="ECO:0000256" key="4">
    <source>
        <dbReference type="ARBA" id="ARBA00023163"/>
    </source>
</evidence>
<evidence type="ECO:0000256" key="2">
    <source>
        <dbReference type="ARBA" id="ARBA00023015"/>
    </source>
</evidence>
<gene>
    <name evidence="6" type="ORF">B5766_09505</name>
</gene>
<protein>
    <recommendedName>
        <fullName evidence="5">Sugar-binding domain-containing protein</fullName>
    </recommendedName>
</protein>
<evidence type="ECO:0000256" key="3">
    <source>
        <dbReference type="ARBA" id="ARBA00023125"/>
    </source>
</evidence>
<dbReference type="GO" id="GO:0003677">
    <property type="term" value="F:DNA binding"/>
    <property type="evidence" value="ECO:0007669"/>
    <property type="project" value="UniProtKB-KW"/>
</dbReference>
<dbReference type="AlphaFoldDB" id="A0A2A6FQE4"/>
<sequence length="325" mass="34732">MGREKGAHVSLGARMDPDPDEQLVAEVCRLHFVDELTKSEIADRLSISRFKVADLIKFGRAHGIVRISIVDSSSSTRELEVRLIETYRLEQARVSGPTPSTDLEAVGMVAAGALLDTLRDGNVLGIGWGTSVYHTIRSLQERRRVPRVDVVQLAGGVDGVELPLNAIGLATAASDVFGGRLYSLYAPAVVANAQVADTLRQEESLRRTFHQFAVTDCALVGVGGWQGGSSALRQSSALPEWAAKQLRQADVSADVLMHFVDTHAAVIKDGPTIVGPTLDEFLAIRLRLAVAAGPEKVNAIQSALRSGLVNGLATDTATAIRLLGR</sequence>
<feature type="domain" description="Sugar-binding" evidence="5">
    <location>
        <begin position="75"/>
        <end position="323"/>
    </location>
</feature>
<comment type="similarity">
    <text evidence="1">Belongs to the SorC transcriptional regulatory family.</text>
</comment>
<keyword evidence="2" id="KW-0805">Transcription regulation</keyword>
<dbReference type="InterPro" id="IPR036388">
    <property type="entry name" value="WH-like_DNA-bd_sf"/>
</dbReference>
<evidence type="ECO:0000256" key="1">
    <source>
        <dbReference type="ARBA" id="ARBA00010466"/>
    </source>
</evidence>
<accession>A0A2A6FQE4</accession>
<evidence type="ECO:0000259" key="5">
    <source>
        <dbReference type="Pfam" id="PF04198"/>
    </source>
</evidence>